<evidence type="ECO:0008006" key="2">
    <source>
        <dbReference type="Google" id="ProtNLM"/>
    </source>
</evidence>
<proteinExistence type="predicted"/>
<comment type="caution">
    <text evidence="1">The sequence shown here is derived from an EMBL/GenBank/DDBJ whole genome shotgun (WGS) entry which is preliminary data.</text>
</comment>
<dbReference type="AlphaFoldDB" id="X1JIT7"/>
<dbReference type="InterPro" id="IPR029058">
    <property type="entry name" value="AB_hydrolase_fold"/>
</dbReference>
<sequence>YQGGTRDPQITPTVMGPNGAFSQSASPAYFVEFNRAGHQAWTNYNHNKTMKELIISYCLAFLDKYVKGSASAAPDQKLDGTTEVLAK</sequence>
<accession>X1JIT7</accession>
<gene>
    <name evidence="1" type="ORF">S06H3_03883</name>
</gene>
<organism evidence="1">
    <name type="scientific">marine sediment metagenome</name>
    <dbReference type="NCBI Taxonomy" id="412755"/>
    <lineage>
        <taxon>unclassified sequences</taxon>
        <taxon>metagenomes</taxon>
        <taxon>ecological metagenomes</taxon>
    </lineage>
</organism>
<dbReference type="EMBL" id="BARV01001313">
    <property type="protein sequence ID" value="GAH94641.1"/>
    <property type="molecule type" value="Genomic_DNA"/>
</dbReference>
<evidence type="ECO:0000313" key="1">
    <source>
        <dbReference type="EMBL" id="GAH94641.1"/>
    </source>
</evidence>
<name>X1JIT7_9ZZZZ</name>
<reference evidence="1" key="1">
    <citation type="journal article" date="2014" name="Front. Microbiol.">
        <title>High frequency of phylogenetically diverse reductive dehalogenase-homologous genes in deep subseafloor sedimentary metagenomes.</title>
        <authorList>
            <person name="Kawai M."/>
            <person name="Futagami T."/>
            <person name="Toyoda A."/>
            <person name="Takaki Y."/>
            <person name="Nishi S."/>
            <person name="Hori S."/>
            <person name="Arai W."/>
            <person name="Tsubouchi T."/>
            <person name="Morono Y."/>
            <person name="Uchiyama I."/>
            <person name="Ito T."/>
            <person name="Fujiyama A."/>
            <person name="Inagaki F."/>
            <person name="Takami H."/>
        </authorList>
    </citation>
    <scope>NUCLEOTIDE SEQUENCE</scope>
    <source>
        <strain evidence="1">Expedition CK06-06</strain>
    </source>
</reference>
<feature type="non-terminal residue" evidence="1">
    <location>
        <position position="1"/>
    </location>
</feature>
<dbReference type="Gene3D" id="3.40.50.1820">
    <property type="entry name" value="alpha/beta hydrolase"/>
    <property type="match status" value="1"/>
</dbReference>
<protein>
    <recommendedName>
        <fullName evidence="2">Peptidase S9 prolyl oligopeptidase catalytic domain-containing protein</fullName>
    </recommendedName>
</protein>